<dbReference type="OrthoDB" id="78296at2759"/>
<reference evidence="5 6" key="1">
    <citation type="submission" date="2020-04" db="EMBL/GenBank/DDBJ databases">
        <authorList>
            <person name="Laetsch R D."/>
            <person name="Stevens L."/>
            <person name="Kumar S."/>
            <person name="Blaxter L. M."/>
        </authorList>
    </citation>
    <scope>NUCLEOTIDE SEQUENCE [LARGE SCALE GENOMIC DNA]</scope>
</reference>
<evidence type="ECO:0000256" key="3">
    <source>
        <dbReference type="SAM" id="MobiDB-lite"/>
    </source>
</evidence>
<protein>
    <recommendedName>
        <fullName evidence="2">Vacuolar protein sorting-associated protein 72 homolog</fullName>
    </recommendedName>
</protein>
<gene>
    <name evidence="5" type="ORF">CBOVIS_LOCUS12060</name>
</gene>
<evidence type="ECO:0000259" key="4">
    <source>
        <dbReference type="SMART" id="SM00993"/>
    </source>
</evidence>
<proteinExistence type="inferred from homology"/>
<name>A0A8S1FDL6_9PELO</name>
<evidence type="ECO:0000256" key="2">
    <source>
        <dbReference type="ARBA" id="ARBA00020000"/>
    </source>
</evidence>
<feature type="compositionally biased region" description="Basic residues" evidence="3">
    <location>
        <begin position="1"/>
        <end position="12"/>
    </location>
</feature>
<dbReference type="PANTHER" id="PTHR13275">
    <property type="entry name" value="YL-1 PROTEIN TRANSCRIPTION FACTOR-LIKE 1"/>
    <property type="match status" value="1"/>
</dbReference>
<evidence type="ECO:0000313" key="5">
    <source>
        <dbReference type="EMBL" id="CAB3410543.1"/>
    </source>
</evidence>
<sequence>MPPRSTRRLRGRKKEDSGTPDVTKTPEDNEEKVDEGKSSGRNTKSREVSEDKSSSKSGTKSEESSSDDDDTPVPLMVHERVKRSTAGNKMASLLSSAEQEDDFYKTAYGGFDESTEGDKEFTSPVHSDEDEVDSDFDKPEEEDEPVSGEEEDPDKKRRKRKFKEPRRGLSADEIAKNKKWAMARLAGNSVAANTVDEKTQAKMLKEAEETERINVESLKKYEEFELEKKKKREKATVRVFPPGPREQIKMTADGTTVTLPAIKKFECCRAKPRSVCAVTGRPARYFDPVTRLPYSTPYAFKVIRDKYNKYLRTIEGNPEVDAYLARLKQLPTPPDSPVPIALNPTSMVAESSISA</sequence>
<dbReference type="SMART" id="SM00993">
    <property type="entry name" value="YL1_C"/>
    <property type="match status" value="1"/>
</dbReference>
<dbReference type="InterPro" id="IPR013272">
    <property type="entry name" value="Vps72/YL1_C"/>
</dbReference>
<dbReference type="AlphaFoldDB" id="A0A8S1FDL6"/>
<dbReference type="EMBL" id="CADEPM010000011">
    <property type="protein sequence ID" value="CAB3410543.1"/>
    <property type="molecule type" value="Genomic_DNA"/>
</dbReference>
<dbReference type="GO" id="GO:0005634">
    <property type="term" value="C:nucleus"/>
    <property type="evidence" value="ECO:0007669"/>
    <property type="project" value="TreeGrafter"/>
</dbReference>
<feature type="region of interest" description="Disordered" evidence="3">
    <location>
        <begin position="1"/>
        <end position="175"/>
    </location>
</feature>
<dbReference type="InterPro" id="IPR046757">
    <property type="entry name" value="YL1_N"/>
</dbReference>
<feature type="domain" description="Vps72/YL1 C-terminal" evidence="4">
    <location>
        <begin position="274"/>
        <end position="303"/>
    </location>
</feature>
<feature type="compositionally biased region" description="Basic and acidic residues" evidence="3">
    <location>
        <begin position="165"/>
        <end position="175"/>
    </location>
</feature>
<organism evidence="5 6">
    <name type="scientific">Caenorhabditis bovis</name>
    <dbReference type="NCBI Taxonomy" id="2654633"/>
    <lineage>
        <taxon>Eukaryota</taxon>
        <taxon>Metazoa</taxon>
        <taxon>Ecdysozoa</taxon>
        <taxon>Nematoda</taxon>
        <taxon>Chromadorea</taxon>
        <taxon>Rhabditida</taxon>
        <taxon>Rhabditina</taxon>
        <taxon>Rhabditomorpha</taxon>
        <taxon>Rhabditoidea</taxon>
        <taxon>Rhabditidae</taxon>
        <taxon>Peloderinae</taxon>
        <taxon>Caenorhabditis</taxon>
    </lineage>
</organism>
<dbReference type="Pfam" id="PF08265">
    <property type="entry name" value="YL1_C"/>
    <property type="match status" value="1"/>
</dbReference>
<comment type="similarity">
    <text evidence="1">Belongs to the VPS72/YL1 family.</text>
</comment>
<dbReference type="PANTHER" id="PTHR13275:SF4">
    <property type="entry name" value="VACUOLAR PROTEIN SORTING-ASSOCIATED PROTEIN 72 HOMOLOG"/>
    <property type="match status" value="1"/>
</dbReference>
<evidence type="ECO:0000313" key="6">
    <source>
        <dbReference type="Proteomes" id="UP000494206"/>
    </source>
</evidence>
<comment type="caution">
    <text evidence="5">The sequence shown here is derived from an EMBL/GenBank/DDBJ whole genome shotgun (WGS) entry which is preliminary data.</text>
</comment>
<dbReference type="Pfam" id="PF05764">
    <property type="entry name" value="YL1"/>
    <property type="match status" value="2"/>
</dbReference>
<evidence type="ECO:0000256" key="1">
    <source>
        <dbReference type="ARBA" id="ARBA00006832"/>
    </source>
</evidence>
<keyword evidence="6" id="KW-1185">Reference proteome</keyword>
<feature type="compositionally biased region" description="Acidic residues" evidence="3">
    <location>
        <begin position="128"/>
        <end position="152"/>
    </location>
</feature>
<feature type="compositionally biased region" description="Basic and acidic residues" evidence="3">
    <location>
        <begin position="34"/>
        <end position="63"/>
    </location>
</feature>
<dbReference type="Proteomes" id="UP000494206">
    <property type="component" value="Unassembled WGS sequence"/>
</dbReference>
<accession>A0A8S1FDL6</accession>